<gene>
    <name evidence="1" type="ORF">EVAR_6802_1</name>
</gene>
<organism evidence="1 2">
    <name type="scientific">Eumeta variegata</name>
    <name type="common">Bagworm moth</name>
    <name type="synonym">Eumeta japonica</name>
    <dbReference type="NCBI Taxonomy" id="151549"/>
    <lineage>
        <taxon>Eukaryota</taxon>
        <taxon>Metazoa</taxon>
        <taxon>Ecdysozoa</taxon>
        <taxon>Arthropoda</taxon>
        <taxon>Hexapoda</taxon>
        <taxon>Insecta</taxon>
        <taxon>Pterygota</taxon>
        <taxon>Neoptera</taxon>
        <taxon>Endopterygota</taxon>
        <taxon>Lepidoptera</taxon>
        <taxon>Glossata</taxon>
        <taxon>Ditrysia</taxon>
        <taxon>Tineoidea</taxon>
        <taxon>Psychidae</taxon>
        <taxon>Oiketicinae</taxon>
        <taxon>Eumeta</taxon>
    </lineage>
</organism>
<dbReference type="AlphaFoldDB" id="A0A4C1U6C6"/>
<name>A0A4C1U6C6_EUMVA</name>
<sequence>MNVYICDITGQQHEDVRKSILFWLWTGRAVVDSAAAQKWVGAFCETMRGGWHKHSHEYMRTRSKDKVDFAPDLYDASSK</sequence>
<protein>
    <submittedName>
        <fullName evidence="1">Uncharacterized protein</fullName>
    </submittedName>
</protein>
<dbReference type="EMBL" id="BGZK01000133">
    <property type="protein sequence ID" value="GBP21830.1"/>
    <property type="molecule type" value="Genomic_DNA"/>
</dbReference>
<reference evidence="1 2" key="1">
    <citation type="journal article" date="2019" name="Commun. Biol.">
        <title>The bagworm genome reveals a unique fibroin gene that provides high tensile strength.</title>
        <authorList>
            <person name="Kono N."/>
            <person name="Nakamura H."/>
            <person name="Ohtoshi R."/>
            <person name="Tomita M."/>
            <person name="Numata K."/>
            <person name="Arakawa K."/>
        </authorList>
    </citation>
    <scope>NUCLEOTIDE SEQUENCE [LARGE SCALE GENOMIC DNA]</scope>
</reference>
<proteinExistence type="predicted"/>
<comment type="caution">
    <text evidence="1">The sequence shown here is derived from an EMBL/GenBank/DDBJ whole genome shotgun (WGS) entry which is preliminary data.</text>
</comment>
<evidence type="ECO:0000313" key="2">
    <source>
        <dbReference type="Proteomes" id="UP000299102"/>
    </source>
</evidence>
<keyword evidence="2" id="KW-1185">Reference proteome</keyword>
<accession>A0A4C1U6C6</accession>
<dbReference type="Proteomes" id="UP000299102">
    <property type="component" value="Unassembled WGS sequence"/>
</dbReference>
<evidence type="ECO:0000313" key="1">
    <source>
        <dbReference type="EMBL" id="GBP21830.1"/>
    </source>
</evidence>